<accession>A0A0B2UV63</accession>
<dbReference type="AlphaFoldDB" id="A0A0B2UV63"/>
<dbReference type="EMBL" id="JPKZ01003130">
    <property type="protein sequence ID" value="KHN73258.1"/>
    <property type="molecule type" value="Genomic_DNA"/>
</dbReference>
<dbReference type="Proteomes" id="UP000031036">
    <property type="component" value="Unassembled WGS sequence"/>
</dbReference>
<gene>
    <name evidence="1" type="ORF">Tcan_01159</name>
</gene>
<organism evidence="1 2">
    <name type="scientific">Toxocara canis</name>
    <name type="common">Canine roundworm</name>
    <dbReference type="NCBI Taxonomy" id="6265"/>
    <lineage>
        <taxon>Eukaryota</taxon>
        <taxon>Metazoa</taxon>
        <taxon>Ecdysozoa</taxon>
        <taxon>Nematoda</taxon>
        <taxon>Chromadorea</taxon>
        <taxon>Rhabditida</taxon>
        <taxon>Spirurina</taxon>
        <taxon>Ascaridomorpha</taxon>
        <taxon>Ascaridoidea</taxon>
        <taxon>Toxocaridae</taxon>
        <taxon>Toxocara</taxon>
    </lineage>
</organism>
<name>A0A0B2UV63_TOXCA</name>
<protein>
    <submittedName>
        <fullName evidence="1">Uncharacterized protein</fullName>
    </submittedName>
</protein>
<comment type="caution">
    <text evidence="1">The sequence shown here is derived from an EMBL/GenBank/DDBJ whole genome shotgun (WGS) entry which is preliminary data.</text>
</comment>
<proteinExistence type="predicted"/>
<sequence>MPIEWMSAKSPLVHVRNLPLTVSQFHPIHPSISHLPGVLNDMPLKPQKYLFGCRLLIPSKNQSERQNEKTCYGQQYRNKNSNHKVLKGTNAQQLDKSTSLQYQEAKLNLALFWNFVRRFSLLYLSQHHDPEGVAVWNEATILFAWFWDANCRYNQITKSVRFPTEIERPVVQSGN</sequence>
<evidence type="ECO:0000313" key="2">
    <source>
        <dbReference type="Proteomes" id="UP000031036"/>
    </source>
</evidence>
<reference evidence="1 2" key="1">
    <citation type="submission" date="2014-11" db="EMBL/GenBank/DDBJ databases">
        <title>Genetic blueprint of the zoonotic pathogen Toxocara canis.</title>
        <authorList>
            <person name="Zhu X.-Q."/>
            <person name="Korhonen P.K."/>
            <person name="Cai H."/>
            <person name="Young N.D."/>
            <person name="Nejsum P."/>
            <person name="von Samson-Himmelstjerna G."/>
            <person name="Boag P.R."/>
            <person name="Tan P."/>
            <person name="Li Q."/>
            <person name="Min J."/>
            <person name="Yang Y."/>
            <person name="Wang X."/>
            <person name="Fang X."/>
            <person name="Hall R.S."/>
            <person name="Hofmann A."/>
            <person name="Sternberg P.W."/>
            <person name="Jex A.R."/>
            <person name="Gasser R.B."/>
        </authorList>
    </citation>
    <scope>NUCLEOTIDE SEQUENCE [LARGE SCALE GENOMIC DNA]</scope>
    <source>
        <strain evidence="1">PN_DK_2014</strain>
    </source>
</reference>
<feature type="non-terminal residue" evidence="1">
    <location>
        <position position="175"/>
    </location>
</feature>
<evidence type="ECO:0000313" key="1">
    <source>
        <dbReference type="EMBL" id="KHN73258.1"/>
    </source>
</evidence>
<keyword evidence="2" id="KW-1185">Reference proteome</keyword>